<protein>
    <recommendedName>
        <fullName evidence="8">Ancillary SecYEG translocon subunit</fullName>
    </recommendedName>
</protein>
<dbReference type="KEGG" id="tmb:Thimo_1889"/>
<dbReference type="InterPro" id="IPR011990">
    <property type="entry name" value="TPR-like_helical_dom_sf"/>
</dbReference>
<dbReference type="GO" id="GO:0005886">
    <property type="term" value="C:plasma membrane"/>
    <property type="evidence" value="ECO:0007669"/>
    <property type="project" value="UniProtKB-SubCell"/>
</dbReference>
<evidence type="ECO:0000313" key="11">
    <source>
        <dbReference type="EMBL" id="AGA90655.1"/>
    </source>
</evidence>
<dbReference type="GO" id="GO:0044877">
    <property type="term" value="F:protein-containing complex binding"/>
    <property type="evidence" value="ECO:0007669"/>
    <property type="project" value="InterPro"/>
</dbReference>
<dbReference type="PANTHER" id="PTHR38035">
    <property type="entry name" value="UPF0070 PROTEIN YFGM"/>
    <property type="match status" value="1"/>
</dbReference>
<dbReference type="RefSeq" id="WP_015280796.1">
    <property type="nucleotide sequence ID" value="NC_019940.1"/>
</dbReference>
<evidence type="ECO:0000256" key="2">
    <source>
        <dbReference type="ARBA" id="ARBA00022475"/>
    </source>
</evidence>
<gene>
    <name evidence="11" type="ORF">Thimo_1889</name>
</gene>
<keyword evidence="6" id="KW-0143">Chaperone</keyword>
<dbReference type="Proteomes" id="UP000010816">
    <property type="component" value="Chromosome"/>
</dbReference>
<proteinExistence type="inferred from homology"/>
<evidence type="ECO:0000256" key="6">
    <source>
        <dbReference type="ARBA" id="ARBA00023186"/>
    </source>
</evidence>
<dbReference type="EMBL" id="CP003051">
    <property type="protein sequence ID" value="AGA90655.1"/>
    <property type="molecule type" value="Genomic_DNA"/>
</dbReference>
<name>L0GZ48_9GAMM</name>
<keyword evidence="2" id="KW-1003">Cell membrane</keyword>
<evidence type="ECO:0000256" key="3">
    <source>
        <dbReference type="ARBA" id="ARBA00022692"/>
    </source>
</evidence>
<evidence type="ECO:0000256" key="8">
    <source>
        <dbReference type="ARBA" id="ARBA00024235"/>
    </source>
</evidence>
<evidence type="ECO:0000256" key="4">
    <source>
        <dbReference type="ARBA" id="ARBA00022989"/>
    </source>
</evidence>
<accession>L0GZ48</accession>
<comment type="subcellular location">
    <subcellularLocation>
        <location evidence="1">Cell membrane</location>
        <topology evidence="1">Single-pass type II membrane protein</topology>
    </subcellularLocation>
</comment>
<dbReference type="OrthoDB" id="9789675at2"/>
<dbReference type="InterPro" id="IPR018704">
    <property type="entry name" value="SecYEG/CpoB_TPR"/>
</dbReference>
<keyword evidence="4 9" id="KW-1133">Transmembrane helix</keyword>
<organism evidence="11 12">
    <name type="scientific">Thioflavicoccus mobilis 8321</name>
    <dbReference type="NCBI Taxonomy" id="765912"/>
    <lineage>
        <taxon>Bacteria</taxon>
        <taxon>Pseudomonadati</taxon>
        <taxon>Pseudomonadota</taxon>
        <taxon>Gammaproteobacteria</taxon>
        <taxon>Chromatiales</taxon>
        <taxon>Chromatiaceae</taxon>
        <taxon>Thioflavicoccus</taxon>
    </lineage>
</organism>
<dbReference type="eggNOG" id="COG2976">
    <property type="taxonomic scope" value="Bacteria"/>
</dbReference>
<dbReference type="InterPro" id="IPR026039">
    <property type="entry name" value="YfgM"/>
</dbReference>
<dbReference type="HOGENOM" id="CLU_084785_1_0_6"/>
<dbReference type="Pfam" id="PF09976">
    <property type="entry name" value="TPR_21"/>
    <property type="match status" value="1"/>
</dbReference>
<dbReference type="STRING" id="765912.Thimo_1889"/>
<evidence type="ECO:0000259" key="10">
    <source>
        <dbReference type="Pfam" id="PF09976"/>
    </source>
</evidence>
<dbReference type="SUPFAM" id="SSF48452">
    <property type="entry name" value="TPR-like"/>
    <property type="match status" value="1"/>
</dbReference>
<sequence length="209" mass="21992">MAQYETDEEKVEAIKQWWKENGLAVVGGVVLGLAAVFGWRAWQGYQDTQAQQASATFEQLLALSGSGDADAAEKVTDRLQADFAGTAYDALASLVTARVALGDDDVDRAKQALETAIDEAPDPALATIATLRLARLLVAEQDFTGASERIQGLDANGAFAGEIAALRGDIAAAKGDQEQARTAYREAIAAGASQARLIEIKLANLPNDG</sequence>
<evidence type="ECO:0000256" key="7">
    <source>
        <dbReference type="ARBA" id="ARBA00024197"/>
    </source>
</evidence>
<keyword evidence="12" id="KW-1185">Reference proteome</keyword>
<feature type="transmembrane region" description="Helical" evidence="9">
    <location>
        <begin position="21"/>
        <end position="42"/>
    </location>
</feature>
<dbReference type="PIRSF" id="PIRSF006170">
    <property type="entry name" value="YfgM"/>
    <property type="match status" value="1"/>
</dbReference>
<dbReference type="Gene3D" id="1.25.40.10">
    <property type="entry name" value="Tetratricopeptide repeat domain"/>
    <property type="match status" value="1"/>
</dbReference>
<evidence type="ECO:0000256" key="1">
    <source>
        <dbReference type="ARBA" id="ARBA00004401"/>
    </source>
</evidence>
<keyword evidence="5 9" id="KW-0472">Membrane</keyword>
<evidence type="ECO:0000313" key="12">
    <source>
        <dbReference type="Proteomes" id="UP000010816"/>
    </source>
</evidence>
<dbReference type="AlphaFoldDB" id="L0GZ48"/>
<evidence type="ECO:0000256" key="5">
    <source>
        <dbReference type="ARBA" id="ARBA00023136"/>
    </source>
</evidence>
<feature type="domain" description="Ancillary SecYEG translocon subunit/Cell division coordinator CpoB TPR" evidence="10">
    <location>
        <begin position="15"/>
        <end position="206"/>
    </location>
</feature>
<evidence type="ECO:0000256" key="9">
    <source>
        <dbReference type="SAM" id="Phobius"/>
    </source>
</evidence>
<keyword evidence="3 9" id="KW-0812">Transmembrane</keyword>
<dbReference type="PANTHER" id="PTHR38035:SF1">
    <property type="entry name" value="ANCILLARY SECYEG TRANSLOCON SUBUNIT"/>
    <property type="match status" value="1"/>
</dbReference>
<reference evidence="11 12" key="1">
    <citation type="submission" date="2011-09" db="EMBL/GenBank/DDBJ databases">
        <title>Complete sequence of chromosome of Thioflavicoccus mobilis 8321.</title>
        <authorList>
            <consortium name="US DOE Joint Genome Institute"/>
            <person name="Lucas S."/>
            <person name="Han J."/>
            <person name="Lapidus A."/>
            <person name="Cheng J.-F."/>
            <person name="Goodwin L."/>
            <person name="Pitluck S."/>
            <person name="Peters L."/>
            <person name="Ovchinnikova G."/>
            <person name="Lu M."/>
            <person name="Detter J.C."/>
            <person name="Han C."/>
            <person name="Tapia R."/>
            <person name="Land M."/>
            <person name="Hauser L."/>
            <person name="Kyrpides N."/>
            <person name="Ivanova N."/>
            <person name="Pagani I."/>
            <person name="Vogl K."/>
            <person name="Liu Z."/>
            <person name="Imhoff J."/>
            <person name="Thiel V."/>
            <person name="Frigaard N.-U."/>
            <person name="Bryant D."/>
            <person name="Woyke T."/>
        </authorList>
    </citation>
    <scope>NUCLEOTIDE SEQUENCE [LARGE SCALE GENOMIC DNA]</scope>
    <source>
        <strain evidence="11 12">8321</strain>
    </source>
</reference>
<comment type="similarity">
    <text evidence="7">Belongs to the YfgM family.</text>
</comment>